<sequence length="49" mass="5703">DACTARSPQPWNTPHQHALTLYWSRRRETRGLSTPLLLLGFLGLETRRE</sequence>
<reference evidence="1" key="1">
    <citation type="submission" date="2016-05" db="EMBL/GenBank/DDBJ databases">
        <authorList>
            <person name="Lavstsen T."/>
            <person name="Jespersen J.S."/>
        </authorList>
    </citation>
    <scope>NUCLEOTIDE SEQUENCE</scope>
    <source>
        <tissue evidence="1">Brain</tissue>
    </source>
</reference>
<gene>
    <name evidence="1" type="primary">Nfu_g_1_022880</name>
</gene>
<feature type="non-terminal residue" evidence="1">
    <location>
        <position position="49"/>
    </location>
</feature>
<accession>A0A1A8GZH6</accession>
<protein>
    <submittedName>
        <fullName evidence="1">Uncharacterized protein</fullName>
    </submittedName>
</protein>
<organism evidence="1">
    <name type="scientific">Nothobranchius korthausae</name>
    <dbReference type="NCBI Taxonomy" id="1143690"/>
    <lineage>
        <taxon>Eukaryota</taxon>
        <taxon>Metazoa</taxon>
        <taxon>Chordata</taxon>
        <taxon>Craniata</taxon>
        <taxon>Vertebrata</taxon>
        <taxon>Euteleostomi</taxon>
        <taxon>Actinopterygii</taxon>
        <taxon>Neopterygii</taxon>
        <taxon>Teleostei</taxon>
        <taxon>Neoteleostei</taxon>
        <taxon>Acanthomorphata</taxon>
        <taxon>Ovalentaria</taxon>
        <taxon>Atherinomorphae</taxon>
        <taxon>Cyprinodontiformes</taxon>
        <taxon>Nothobranchiidae</taxon>
        <taxon>Nothobranchius</taxon>
    </lineage>
</organism>
<dbReference type="EMBL" id="HAEC01008316">
    <property type="protein sequence ID" value="SBQ76454.1"/>
    <property type="molecule type" value="Transcribed_RNA"/>
</dbReference>
<name>A0A1A8GZH6_9TELE</name>
<proteinExistence type="predicted"/>
<evidence type="ECO:0000313" key="1">
    <source>
        <dbReference type="EMBL" id="SBQ76454.1"/>
    </source>
</evidence>
<dbReference type="AlphaFoldDB" id="A0A1A8GZH6"/>
<feature type="non-terminal residue" evidence="1">
    <location>
        <position position="1"/>
    </location>
</feature>
<reference evidence="1" key="2">
    <citation type="submission" date="2016-06" db="EMBL/GenBank/DDBJ databases">
        <title>The genome of a short-lived fish provides insights into sex chromosome evolution and the genetic control of aging.</title>
        <authorList>
            <person name="Reichwald K."/>
            <person name="Felder M."/>
            <person name="Petzold A."/>
            <person name="Koch P."/>
            <person name="Groth M."/>
            <person name="Platzer M."/>
        </authorList>
    </citation>
    <scope>NUCLEOTIDE SEQUENCE</scope>
    <source>
        <tissue evidence="1">Brain</tissue>
    </source>
</reference>